<sequence>MVSQRLIAIVRAVIRDREGPWMAEQDFAAIPEAVTDIRSWASALVAEGCIPRDDLLIVVSELVGNIVEHGNEGGITFTLSHSGEGLVASIVHHAPPPEDVPDIPLGIAAEIGGLFALGDERPDDGLIAGLSENGRGLFTVAVLTGGSMKISHDPDRTVLRWVHGDCRCKVRAQ</sequence>
<dbReference type="InterPro" id="IPR003594">
    <property type="entry name" value="HATPase_dom"/>
</dbReference>
<feature type="domain" description="Histidine kinase/HSP90-like ATPase" evidence="1">
    <location>
        <begin position="27"/>
        <end position="160"/>
    </location>
</feature>
<evidence type="ECO:0000259" key="1">
    <source>
        <dbReference type="Pfam" id="PF13581"/>
    </source>
</evidence>
<accession>A0ABP6QMB7</accession>
<dbReference type="Proteomes" id="UP001501237">
    <property type="component" value="Unassembled WGS sequence"/>
</dbReference>
<name>A0ABP6QMB7_9ACTN</name>
<dbReference type="InterPro" id="IPR036890">
    <property type="entry name" value="HATPase_C_sf"/>
</dbReference>
<comment type="caution">
    <text evidence="2">The sequence shown here is derived from an EMBL/GenBank/DDBJ whole genome shotgun (WGS) entry which is preliminary data.</text>
</comment>
<dbReference type="Pfam" id="PF13581">
    <property type="entry name" value="HATPase_c_2"/>
    <property type="match status" value="1"/>
</dbReference>
<dbReference type="RefSeq" id="WP_344837583.1">
    <property type="nucleotide sequence ID" value="NZ_BAAAUV010000031.1"/>
</dbReference>
<gene>
    <name evidence="2" type="ORF">GCM10010468_71630</name>
</gene>
<dbReference type="EMBL" id="BAAAUV010000031">
    <property type="protein sequence ID" value="GAA3237025.1"/>
    <property type="molecule type" value="Genomic_DNA"/>
</dbReference>
<keyword evidence="3" id="KW-1185">Reference proteome</keyword>
<organism evidence="2 3">
    <name type="scientific">Actinocorallia longicatena</name>
    <dbReference type="NCBI Taxonomy" id="111803"/>
    <lineage>
        <taxon>Bacteria</taxon>
        <taxon>Bacillati</taxon>
        <taxon>Actinomycetota</taxon>
        <taxon>Actinomycetes</taxon>
        <taxon>Streptosporangiales</taxon>
        <taxon>Thermomonosporaceae</taxon>
        <taxon>Actinocorallia</taxon>
    </lineage>
</organism>
<reference evidence="3" key="1">
    <citation type="journal article" date="2019" name="Int. J. Syst. Evol. Microbiol.">
        <title>The Global Catalogue of Microorganisms (GCM) 10K type strain sequencing project: providing services to taxonomists for standard genome sequencing and annotation.</title>
        <authorList>
            <consortium name="The Broad Institute Genomics Platform"/>
            <consortium name="The Broad Institute Genome Sequencing Center for Infectious Disease"/>
            <person name="Wu L."/>
            <person name="Ma J."/>
        </authorList>
    </citation>
    <scope>NUCLEOTIDE SEQUENCE [LARGE SCALE GENOMIC DNA]</scope>
    <source>
        <strain evidence="3">JCM 9377</strain>
    </source>
</reference>
<dbReference type="Gene3D" id="3.30.565.10">
    <property type="entry name" value="Histidine kinase-like ATPase, C-terminal domain"/>
    <property type="match status" value="1"/>
</dbReference>
<evidence type="ECO:0000313" key="3">
    <source>
        <dbReference type="Proteomes" id="UP001501237"/>
    </source>
</evidence>
<protein>
    <recommendedName>
        <fullName evidence="1">Histidine kinase/HSP90-like ATPase domain-containing protein</fullName>
    </recommendedName>
</protein>
<proteinExistence type="predicted"/>
<evidence type="ECO:0000313" key="2">
    <source>
        <dbReference type="EMBL" id="GAA3237025.1"/>
    </source>
</evidence>